<dbReference type="Pfam" id="PF04539">
    <property type="entry name" value="Sigma70_r3"/>
    <property type="match status" value="1"/>
</dbReference>
<dbReference type="PANTHER" id="PTHR30603:SF17">
    <property type="entry name" value="RNA POLYMERASE SIGMA-G FACTOR"/>
    <property type="match status" value="1"/>
</dbReference>
<feature type="domain" description="RNA polymerase sigma-70 region 3" evidence="5">
    <location>
        <begin position="88"/>
        <end position="155"/>
    </location>
</feature>
<dbReference type="InterPro" id="IPR000943">
    <property type="entry name" value="RNA_pol_sigma70"/>
</dbReference>
<dbReference type="EMBL" id="FNWV01000002">
    <property type="protein sequence ID" value="SEH48148.1"/>
    <property type="molecule type" value="Genomic_DNA"/>
</dbReference>
<dbReference type="Gene3D" id="1.10.10.10">
    <property type="entry name" value="Winged helix-like DNA-binding domain superfamily/Winged helix DNA-binding domain"/>
    <property type="match status" value="2"/>
</dbReference>
<dbReference type="SUPFAM" id="SSF88946">
    <property type="entry name" value="Sigma2 domain of RNA polymerase sigma factors"/>
    <property type="match status" value="1"/>
</dbReference>
<keyword evidence="3" id="KW-0238">DNA-binding</keyword>
<dbReference type="InterPro" id="IPR013324">
    <property type="entry name" value="RNA_pol_sigma_r3/r4-like"/>
</dbReference>
<accession>A0A1H6IHX1</accession>
<dbReference type="NCBIfam" id="TIGR02937">
    <property type="entry name" value="sigma70-ECF"/>
    <property type="match status" value="1"/>
</dbReference>
<sequence length="219" mass="24547">METETKRPLAEENLGLVHLCANRFRGRGIEYDDLYSAGCIGLLKAVKAFDSGRGVKFSTYAVPVILGEIKRLFRDGGAIRISRGLKELSLRLQRLCEEFRQREMREPTITELAQLSGESESNVSEALCVSQPLISLTAGDDDEGQTDIPTESPDESITDLLALRQIMAQLEPNDRALLELRYFKGLTQSKTAKALGMTQVQVSRREKKLLTRMREELLS</sequence>
<dbReference type="RefSeq" id="WP_074714722.1">
    <property type="nucleotide sequence ID" value="NZ_FNWV01000002.1"/>
</dbReference>
<name>A0A1H6IHX1_RUMFL</name>
<dbReference type="AlphaFoldDB" id="A0A1H6IHX1"/>
<organism evidence="8 9">
    <name type="scientific">Ruminococcus flavefaciens</name>
    <dbReference type="NCBI Taxonomy" id="1265"/>
    <lineage>
        <taxon>Bacteria</taxon>
        <taxon>Bacillati</taxon>
        <taxon>Bacillota</taxon>
        <taxon>Clostridia</taxon>
        <taxon>Eubacteriales</taxon>
        <taxon>Oscillospiraceae</taxon>
        <taxon>Ruminococcus</taxon>
    </lineage>
</organism>
<dbReference type="Gene3D" id="1.20.120.1810">
    <property type="match status" value="1"/>
</dbReference>
<evidence type="ECO:0000313" key="8">
    <source>
        <dbReference type="EMBL" id="SEH48148.1"/>
    </source>
</evidence>
<dbReference type="InterPro" id="IPR036388">
    <property type="entry name" value="WH-like_DNA-bd_sf"/>
</dbReference>
<evidence type="ECO:0000256" key="4">
    <source>
        <dbReference type="ARBA" id="ARBA00023163"/>
    </source>
</evidence>
<proteinExistence type="predicted"/>
<evidence type="ECO:0000256" key="1">
    <source>
        <dbReference type="ARBA" id="ARBA00023015"/>
    </source>
</evidence>
<dbReference type="GO" id="GO:0003677">
    <property type="term" value="F:DNA binding"/>
    <property type="evidence" value="ECO:0007669"/>
    <property type="project" value="UniProtKB-KW"/>
</dbReference>
<evidence type="ECO:0000259" key="5">
    <source>
        <dbReference type="Pfam" id="PF04539"/>
    </source>
</evidence>
<dbReference type="Pfam" id="PF04545">
    <property type="entry name" value="Sigma70_r4"/>
    <property type="match status" value="1"/>
</dbReference>
<feature type="domain" description="RNA polymerase sigma-70 region 4" evidence="7">
    <location>
        <begin position="167"/>
        <end position="215"/>
    </location>
</feature>
<evidence type="ECO:0000256" key="2">
    <source>
        <dbReference type="ARBA" id="ARBA00023082"/>
    </source>
</evidence>
<keyword evidence="2" id="KW-0731">Sigma factor</keyword>
<evidence type="ECO:0000313" key="9">
    <source>
        <dbReference type="Proteomes" id="UP000183190"/>
    </source>
</evidence>
<evidence type="ECO:0000256" key="3">
    <source>
        <dbReference type="ARBA" id="ARBA00023125"/>
    </source>
</evidence>
<gene>
    <name evidence="8" type="ORF">SAMN02910265_00954</name>
</gene>
<reference evidence="8 9" key="1">
    <citation type="submission" date="2016-10" db="EMBL/GenBank/DDBJ databases">
        <authorList>
            <person name="de Groot N.N."/>
        </authorList>
    </citation>
    <scope>NUCLEOTIDE SEQUENCE [LARGE SCALE GENOMIC DNA]</scope>
    <source>
        <strain evidence="8 9">YAD2003</strain>
    </source>
</reference>
<dbReference type="InterPro" id="IPR007627">
    <property type="entry name" value="RNA_pol_sigma70_r2"/>
</dbReference>
<feature type="domain" description="RNA polymerase sigma-70 region 2" evidence="6">
    <location>
        <begin position="9"/>
        <end position="76"/>
    </location>
</feature>
<dbReference type="InterPro" id="IPR013325">
    <property type="entry name" value="RNA_pol_sigma_r2"/>
</dbReference>
<dbReference type="CDD" id="cd06171">
    <property type="entry name" value="Sigma70_r4"/>
    <property type="match status" value="1"/>
</dbReference>
<dbReference type="PRINTS" id="PR00046">
    <property type="entry name" value="SIGMA70FCT"/>
</dbReference>
<keyword evidence="1" id="KW-0805">Transcription regulation</keyword>
<protein>
    <submittedName>
        <fullName evidence="8">RNA polymerase sporulation-specific sigma factor</fullName>
    </submittedName>
</protein>
<dbReference type="InterPro" id="IPR007624">
    <property type="entry name" value="RNA_pol_sigma70_r3"/>
</dbReference>
<dbReference type="Pfam" id="PF04542">
    <property type="entry name" value="Sigma70_r2"/>
    <property type="match status" value="1"/>
</dbReference>
<dbReference type="InterPro" id="IPR007630">
    <property type="entry name" value="RNA_pol_sigma70_r4"/>
</dbReference>
<dbReference type="GO" id="GO:0006352">
    <property type="term" value="P:DNA-templated transcription initiation"/>
    <property type="evidence" value="ECO:0007669"/>
    <property type="project" value="InterPro"/>
</dbReference>
<dbReference type="InterPro" id="IPR050239">
    <property type="entry name" value="Sigma-70_RNA_pol_init_factors"/>
</dbReference>
<evidence type="ECO:0000259" key="6">
    <source>
        <dbReference type="Pfam" id="PF04542"/>
    </source>
</evidence>
<dbReference type="PANTHER" id="PTHR30603">
    <property type="entry name" value="RNA POLYMERASE SIGMA FACTOR RPO"/>
    <property type="match status" value="1"/>
</dbReference>
<dbReference type="InterPro" id="IPR014284">
    <property type="entry name" value="RNA_pol_sigma-70_dom"/>
</dbReference>
<dbReference type="Proteomes" id="UP000183190">
    <property type="component" value="Unassembled WGS sequence"/>
</dbReference>
<dbReference type="SUPFAM" id="SSF88659">
    <property type="entry name" value="Sigma3 and sigma4 domains of RNA polymerase sigma factors"/>
    <property type="match status" value="2"/>
</dbReference>
<keyword evidence="4" id="KW-0804">Transcription</keyword>
<dbReference type="GO" id="GO:0016987">
    <property type="term" value="F:sigma factor activity"/>
    <property type="evidence" value="ECO:0007669"/>
    <property type="project" value="UniProtKB-KW"/>
</dbReference>
<evidence type="ECO:0000259" key="7">
    <source>
        <dbReference type="Pfam" id="PF04545"/>
    </source>
</evidence>
<dbReference type="OrthoDB" id="9809557at2"/>